<dbReference type="Gene3D" id="3.20.80.10">
    <property type="entry name" value="Regulatory factor, effector binding domain"/>
    <property type="match status" value="1"/>
</dbReference>
<evidence type="ECO:0000256" key="1">
    <source>
        <dbReference type="ARBA" id="ARBA00009817"/>
    </source>
</evidence>
<dbReference type="GeneID" id="104702632"/>
<dbReference type="Pfam" id="PF04832">
    <property type="entry name" value="SOUL"/>
    <property type="match status" value="1"/>
</dbReference>
<keyword evidence="2" id="KW-0732">Signal</keyword>
<accession>A0ABM0SVQ6</accession>
<proteinExistence type="inferred from homology"/>
<feature type="chain" id="PRO_5046057125" evidence="2">
    <location>
        <begin position="20"/>
        <end position="232"/>
    </location>
</feature>
<evidence type="ECO:0000256" key="2">
    <source>
        <dbReference type="SAM" id="SignalP"/>
    </source>
</evidence>
<reference evidence="4" key="2">
    <citation type="submission" date="2025-08" db="UniProtKB">
        <authorList>
            <consortium name="RefSeq"/>
        </authorList>
    </citation>
    <scope>IDENTIFICATION</scope>
    <source>
        <tissue evidence="4">Leaf</tissue>
    </source>
</reference>
<organism evidence="3 4">
    <name type="scientific">Camelina sativa</name>
    <name type="common">False flax</name>
    <name type="synonym">Myagrum sativum</name>
    <dbReference type="NCBI Taxonomy" id="90675"/>
    <lineage>
        <taxon>Eukaryota</taxon>
        <taxon>Viridiplantae</taxon>
        <taxon>Streptophyta</taxon>
        <taxon>Embryophyta</taxon>
        <taxon>Tracheophyta</taxon>
        <taxon>Spermatophyta</taxon>
        <taxon>Magnoliopsida</taxon>
        <taxon>eudicotyledons</taxon>
        <taxon>Gunneridae</taxon>
        <taxon>Pentapetalae</taxon>
        <taxon>rosids</taxon>
        <taxon>malvids</taxon>
        <taxon>Brassicales</taxon>
        <taxon>Brassicaceae</taxon>
        <taxon>Camelineae</taxon>
        <taxon>Camelina</taxon>
    </lineage>
</organism>
<name>A0ABM0SVQ6_CAMSA</name>
<dbReference type="InterPro" id="IPR011256">
    <property type="entry name" value="Reg_factor_effector_dom_sf"/>
</dbReference>
<comment type="similarity">
    <text evidence="1">Belongs to the HEBP family.</text>
</comment>
<dbReference type="Proteomes" id="UP000694864">
    <property type="component" value="Chromosome 7"/>
</dbReference>
<sequence>MEAALSIFKLSFLLSLLSGGSDFIDSRSQPGQVGTIPPSCIRVECPSYELVYAGNGYEIHRYNATVWISTEPIQGSSLNEASGTGWNELSDYMSGNNEYHQRIERILPYITQVSQNLSTFMVSFFVPKEYQPDPPPPVNNLHVQRWDPTYAAVKQFGGYVADHTIGNKVAELEASLQGTVWAKAIEKSRETGSNWAYTVAQFSWPFQWDRRVNEIWFPFEMDDEEIVNIVTQ</sequence>
<keyword evidence="3" id="KW-1185">Reference proteome</keyword>
<evidence type="ECO:0000313" key="3">
    <source>
        <dbReference type="Proteomes" id="UP000694864"/>
    </source>
</evidence>
<dbReference type="RefSeq" id="XP_010416826.1">
    <property type="nucleotide sequence ID" value="XM_010418524.2"/>
</dbReference>
<dbReference type="SUPFAM" id="SSF55136">
    <property type="entry name" value="Probable bacterial effector-binding domain"/>
    <property type="match status" value="1"/>
</dbReference>
<dbReference type="PANTHER" id="PTHR11220">
    <property type="entry name" value="HEME-BINDING PROTEIN-RELATED"/>
    <property type="match status" value="1"/>
</dbReference>
<dbReference type="PANTHER" id="PTHR11220:SF25">
    <property type="entry name" value="F3F9.4"/>
    <property type="match status" value="1"/>
</dbReference>
<protein>
    <submittedName>
        <fullName evidence="4">Heme-binding protein 2</fullName>
    </submittedName>
</protein>
<dbReference type="InterPro" id="IPR006917">
    <property type="entry name" value="SOUL_heme-bd"/>
</dbReference>
<evidence type="ECO:0000313" key="4">
    <source>
        <dbReference type="RefSeq" id="XP_010416826.1"/>
    </source>
</evidence>
<reference evidence="3" key="1">
    <citation type="journal article" date="2014" name="Nat. Commun.">
        <title>The emerging biofuel crop Camelina sativa retains a highly undifferentiated hexaploid genome structure.</title>
        <authorList>
            <person name="Kagale S."/>
            <person name="Koh C."/>
            <person name="Nixon J."/>
            <person name="Bollina V."/>
            <person name="Clarke W.E."/>
            <person name="Tuteja R."/>
            <person name="Spillane C."/>
            <person name="Robinson S.J."/>
            <person name="Links M.G."/>
            <person name="Clarke C."/>
            <person name="Higgins E.E."/>
            <person name="Huebert T."/>
            <person name="Sharpe A.G."/>
            <person name="Parkin I.A."/>
        </authorList>
    </citation>
    <scope>NUCLEOTIDE SEQUENCE [LARGE SCALE GENOMIC DNA]</scope>
    <source>
        <strain evidence="3">cv. DH55</strain>
    </source>
</reference>
<feature type="signal peptide" evidence="2">
    <location>
        <begin position="1"/>
        <end position="19"/>
    </location>
</feature>
<gene>
    <name evidence="4" type="primary">LOC104702632</name>
</gene>